<dbReference type="InterPro" id="IPR017853">
    <property type="entry name" value="GH"/>
</dbReference>
<keyword evidence="10" id="KW-0868">Chloride</keyword>
<evidence type="ECO:0000256" key="7">
    <source>
        <dbReference type="ARBA" id="ARBA00022801"/>
    </source>
</evidence>
<dbReference type="InterPro" id="IPR013780">
    <property type="entry name" value="Glyco_hydro_b"/>
</dbReference>
<evidence type="ECO:0000256" key="6">
    <source>
        <dbReference type="ARBA" id="ARBA00022723"/>
    </source>
</evidence>
<dbReference type="GO" id="GO:0005975">
    <property type="term" value="P:carbohydrate metabolic process"/>
    <property type="evidence" value="ECO:0007669"/>
    <property type="project" value="InterPro"/>
</dbReference>
<protein>
    <recommendedName>
        <fullName evidence="5 14">Alpha-amylase</fullName>
        <ecNumber evidence="5 14">3.2.1.1</ecNumber>
    </recommendedName>
</protein>
<comment type="similarity">
    <text evidence="4 13">Belongs to the glycosyl hydrolase 13 family.</text>
</comment>
<dbReference type="AlphaFoldDB" id="A0A817RAI0"/>
<feature type="chain" id="PRO_5032802725" description="Alpha-amylase" evidence="15">
    <location>
        <begin position="21"/>
        <end position="524"/>
    </location>
</feature>
<keyword evidence="6" id="KW-0479">Metal-binding</keyword>
<keyword evidence="12 14" id="KW-0326">Glycosidase</keyword>
<comment type="catalytic activity">
    <reaction evidence="1 14">
        <text>Endohydrolysis of (1-&gt;4)-alpha-D-glucosidic linkages in polysaccharides containing three or more (1-&gt;4)-alpha-linked D-glucose units.</text>
        <dbReference type="EC" id="3.2.1.1"/>
    </reaction>
</comment>
<evidence type="ECO:0000256" key="3">
    <source>
        <dbReference type="ARBA" id="ARBA00001923"/>
    </source>
</evidence>
<keyword evidence="8" id="KW-0106">Calcium</keyword>
<evidence type="ECO:0000256" key="15">
    <source>
        <dbReference type="SAM" id="SignalP"/>
    </source>
</evidence>
<evidence type="ECO:0000256" key="10">
    <source>
        <dbReference type="ARBA" id="ARBA00023214"/>
    </source>
</evidence>
<evidence type="ECO:0000256" key="2">
    <source>
        <dbReference type="ARBA" id="ARBA00001913"/>
    </source>
</evidence>
<dbReference type="CDD" id="cd11317">
    <property type="entry name" value="AmyAc_bac_euk_AmyA"/>
    <property type="match status" value="1"/>
</dbReference>
<evidence type="ECO:0000256" key="8">
    <source>
        <dbReference type="ARBA" id="ARBA00022837"/>
    </source>
</evidence>
<accession>A0A817RAI0</accession>
<dbReference type="SUPFAM" id="SSF51445">
    <property type="entry name" value="(Trans)glycosidases"/>
    <property type="match status" value="2"/>
</dbReference>
<dbReference type="Pfam" id="PF02806">
    <property type="entry name" value="Alpha-amylase_C"/>
    <property type="match status" value="1"/>
</dbReference>
<dbReference type="Gene3D" id="3.20.20.80">
    <property type="entry name" value="Glycosidases"/>
    <property type="match status" value="2"/>
</dbReference>
<proteinExistence type="inferred from homology"/>
<dbReference type="PRINTS" id="PR00110">
    <property type="entry name" value="ALPHAAMYLASE"/>
</dbReference>
<name>A0A817RAI0_9BILA</name>
<evidence type="ECO:0000256" key="4">
    <source>
        <dbReference type="ARBA" id="ARBA00008061"/>
    </source>
</evidence>
<evidence type="ECO:0000256" key="12">
    <source>
        <dbReference type="ARBA" id="ARBA00023295"/>
    </source>
</evidence>
<keyword evidence="9" id="KW-1015">Disulfide bond</keyword>
<dbReference type="PANTHER" id="PTHR43447">
    <property type="entry name" value="ALPHA-AMYLASE"/>
    <property type="match status" value="1"/>
</dbReference>
<reference evidence="18" key="1">
    <citation type="submission" date="2021-02" db="EMBL/GenBank/DDBJ databases">
        <authorList>
            <person name="Nowell W R."/>
        </authorList>
    </citation>
    <scope>NUCLEOTIDE SEQUENCE</scope>
</reference>
<dbReference type="InterPro" id="IPR006047">
    <property type="entry name" value="GH13_cat_dom"/>
</dbReference>
<dbReference type="InterPro" id="IPR006046">
    <property type="entry name" value="Alpha_amylase"/>
</dbReference>
<comment type="cofactor">
    <cofactor evidence="3">
        <name>chloride</name>
        <dbReference type="ChEBI" id="CHEBI:17996"/>
    </cofactor>
</comment>
<dbReference type="Pfam" id="PF00128">
    <property type="entry name" value="Alpha-amylase"/>
    <property type="match status" value="1"/>
</dbReference>
<evidence type="ECO:0000256" key="5">
    <source>
        <dbReference type="ARBA" id="ARBA00012595"/>
    </source>
</evidence>
<dbReference type="EC" id="3.2.1.1" evidence="5 14"/>
<dbReference type="GO" id="GO:0004556">
    <property type="term" value="F:alpha-amylase activity"/>
    <property type="evidence" value="ECO:0007669"/>
    <property type="project" value="UniProtKB-UniRule"/>
</dbReference>
<dbReference type="InterPro" id="IPR031319">
    <property type="entry name" value="A-amylase_C"/>
</dbReference>
<sequence length="524" mass="58165">MQVTTILSIFACLFVSSIQATKDPNVAPGRSTAIHLFEWKWTDIAAECERFLGPYGYAGVQVSPPNEHALIDGRPWWQRYQPVSPPNEHALIDGRPWWQRYQPVSYKLQSRSGTEAEFIDMVDRCNKAGVRIYVDAVINHMAAGGNRGSAGSSYNTGSKDFPAVPFSAWDFGDSLCKSGSGNIENYNDPEQVRNCKLVGLPDLIVGKDYVADKIAEFMNRLIDIGVAGFRIDAAKHMWPADLNKVINKLKNLRSDIYGGNKRPFIYFEVIDLGGEPIKNTDYTPMARVSEFRYGKFLSEVVRKKNGQKLRYLNNFGTGWGMINDGDAQIMVDNHDNQRGHGAGGDILTFFDGRLYKIGTAFMLAWPYGYPVIMSSYNFNRADDGQGPPSDGSGNTNSVIINADSSCGGGWICEHRWRQIYNMARFRNAAGFESVQNWWDNGNNQIAFSRGSKAFIVINNDDVDLNQSLRTGLPAGQYCDVISGNLDNGRCTGKIVTVQGDGQVQVAISKNDQDPMIAIHVNAKL</sequence>
<evidence type="ECO:0000313" key="19">
    <source>
        <dbReference type="Proteomes" id="UP000663825"/>
    </source>
</evidence>
<evidence type="ECO:0000313" key="18">
    <source>
        <dbReference type="EMBL" id="CAF3246981.1"/>
    </source>
</evidence>
<feature type="domain" description="Alpha-amylase C-terminal" evidence="16">
    <location>
        <begin position="435"/>
        <end position="523"/>
    </location>
</feature>
<feature type="signal peptide" evidence="15">
    <location>
        <begin position="1"/>
        <end position="20"/>
    </location>
</feature>
<organism evidence="18 19">
    <name type="scientific">Rotaria socialis</name>
    <dbReference type="NCBI Taxonomy" id="392032"/>
    <lineage>
        <taxon>Eukaryota</taxon>
        <taxon>Metazoa</taxon>
        <taxon>Spiralia</taxon>
        <taxon>Gnathifera</taxon>
        <taxon>Rotifera</taxon>
        <taxon>Eurotatoria</taxon>
        <taxon>Bdelloidea</taxon>
        <taxon>Philodinida</taxon>
        <taxon>Philodinidae</taxon>
        <taxon>Rotaria</taxon>
    </lineage>
</organism>
<evidence type="ECO:0000256" key="13">
    <source>
        <dbReference type="RuleBase" id="RU003615"/>
    </source>
</evidence>
<dbReference type="InterPro" id="IPR006048">
    <property type="entry name" value="A-amylase/branching_C"/>
</dbReference>
<evidence type="ECO:0000256" key="11">
    <source>
        <dbReference type="ARBA" id="ARBA00023277"/>
    </source>
</evidence>
<keyword evidence="11 14" id="KW-0119">Carbohydrate metabolism</keyword>
<comment type="caution">
    <text evidence="18">The sequence shown here is derived from an EMBL/GenBank/DDBJ whole genome shotgun (WGS) entry which is preliminary data.</text>
</comment>
<evidence type="ECO:0000256" key="1">
    <source>
        <dbReference type="ARBA" id="ARBA00000548"/>
    </source>
</evidence>
<keyword evidence="15" id="KW-0732">Signal</keyword>
<dbReference type="FunFam" id="2.60.40.1180:FF:000020">
    <property type="entry name" value="Pancreatic alpha-amylase"/>
    <property type="match status" value="1"/>
</dbReference>
<evidence type="ECO:0000259" key="16">
    <source>
        <dbReference type="SMART" id="SM00632"/>
    </source>
</evidence>
<evidence type="ECO:0000259" key="17">
    <source>
        <dbReference type="SMART" id="SM00642"/>
    </source>
</evidence>
<keyword evidence="7 14" id="KW-0378">Hydrolase</keyword>
<comment type="cofactor">
    <cofactor evidence="2">
        <name>Ca(2+)</name>
        <dbReference type="ChEBI" id="CHEBI:29108"/>
    </cofactor>
</comment>
<feature type="domain" description="Glycosyl hydrolase family 13 catalytic" evidence="17">
    <location>
        <begin position="31"/>
        <end position="426"/>
    </location>
</feature>
<dbReference type="Proteomes" id="UP000663825">
    <property type="component" value="Unassembled WGS sequence"/>
</dbReference>
<dbReference type="SMART" id="SM00632">
    <property type="entry name" value="Aamy_C"/>
    <property type="match status" value="1"/>
</dbReference>
<dbReference type="SUPFAM" id="SSF51011">
    <property type="entry name" value="Glycosyl hydrolase domain"/>
    <property type="match status" value="1"/>
</dbReference>
<dbReference type="SMART" id="SM00642">
    <property type="entry name" value="Aamy"/>
    <property type="match status" value="1"/>
</dbReference>
<gene>
    <name evidence="18" type="ORF">TIS948_LOCUS14978</name>
</gene>
<dbReference type="OrthoDB" id="550577at2759"/>
<dbReference type="Gene3D" id="2.60.40.1180">
    <property type="entry name" value="Golgi alpha-mannosidase II"/>
    <property type="match status" value="1"/>
</dbReference>
<dbReference type="GO" id="GO:0046872">
    <property type="term" value="F:metal ion binding"/>
    <property type="evidence" value="ECO:0007669"/>
    <property type="project" value="UniProtKB-KW"/>
</dbReference>
<evidence type="ECO:0000256" key="9">
    <source>
        <dbReference type="ARBA" id="ARBA00023157"/>
    </source>
</evidence>
<dbReference type="EMBL" id="CAJNXB010002433">
    <property type="protein sequence ID" value="CAF3246981.1"/>
    <property type="molecule type" value="Genomic_DNA"/>
</dbReference>
<evidence type="ECO:0000256" key="14">
    <source>
        <dbReference type="RuleBase" id="RU361134"/>
    </source>
</evidence>